<reference evidence="4 5" key="1">
    <citation type="journal article" date="2004" name="Proc. Natl. Acad. Sci. U.S.A.">
        <title>The louse-borne human pathogen Bartonella quintana is a genomic derivative of the zoonotic agent Bartonella henselae.</title>
        <authorList>
            <person name="Alsmark U.C.M."/>
            <person name="Frank A.C."/>
            <person name="Karlberg E.O."/>
            <person name="Legault B.-A."/>
            <person name="Ardell D.H."/>
            <person name="Canbaeck B."/>
            <person name="Eriksson A.-S."/>
            <person name="Naeslund A.K."/>
            <person name="Handley S.A."/>
            <person name="Huvet M."/>
            <person name="La Scola B."/>
            <person name="Holmberg M."/>
            <person name="Andersson S.G.E."/>
        </authorList>
    </citation>
    <scope>NUCLEOTIDE SEQUENCE [LARGE SCALE GENOMIC DNA]</scope>
    <source>
        <strain evidence="5">ATCC 49882 / DSM 28221 / CCUG 30454 / Houston 1</strain>
    </source>
</reference>
<dbReference type="PANTHER" id="PTHR30508:SF1">
    <property type="entry name" value="UPF0051 PROTEIN ABCI8, CHLOROPLASTIC-RELATED"/>
    <property type="match status" value="1"/>
</dbReference>
<dbReference type="OrthoDB" id="9803529at2"/>
<evidence type="ECO:0000256" key="1">
    <source>
        <dbReference type="ARBA" id="ARBA00043967"/>
    </source>
</evidence>
<dbReference type="PaxDb" id="283166-BH08640"/>
<dbReference type="EMBL" id="BX897699">
    <property type="protein sequence ID" value="CAF27662.1"/>
    <property type="molecule type" value="Genomic_DNA"/>
</dbReference>
<gene>
    <name evidence="4" type="ordered locus">BH08640</name>
</gene>
<protein>
    <submittedName>
        <fullName evidence="4">ABC transporter subunit</fullName>
    </submittedName>
</protein>
<feature type="domain" description="SUF system FeS cluster assembly SufBD core" evidence="2">
    <location>
        <begin position="232"/>
        <end position="474"/>
    </location>
</feature>
<dbReference type="Pfam" id="PF01458">
    <property type="entry name" value="SUFBD_core"/>
    <property type="match status" value="1"/>
</dbReference>
<dbReference type="KEGG" id="bhe:BH08640"/>
<accession>A0A0H3LWS0</accession>
<dbReference type="SUPFAM" id="SSF101960">
    <property type="entry name" value="Stabilizer of iron transporter SufD"/>
    <property type="match status" value="1"/>
</dbReference>
<feature type="domain" description="SUF system FeS cluster assembly SufBD N-terminal" evidence="3">
    <location>
        <begin position="164"/>
        <end position="224"/>
    </location>
</feature>
<sequence>MPAVQETIRQVREIDVDQYKYGFETKIKTDKAPKGLNEDIIRFISAKKCEPEWMLKWRLQAFRRWLTMQEPDWARIEYPKIDFQELHYYAAPKNHTGPKSLEEVDPELLATYEKLGIPLKEQEILAGVRKQSDPSTFDESVYASGQVAVDAVFDSVSVVTTFKKELARAGVIFCSISEAIIEHPALINQYLGTVVPVGDNYYAALNAAVFTDGSFVYIPKGVRCPMELSTYFRINERNTGQFERTLIIADEDSYVSYLEGCTAPQRDENQLHAAVVELVALKNAEIKYSTVQNWYPGDKEGNGGIYNFVTKRGDCRGDNSKISWTQIETGSAITWKYPSCLLRGDNSRGEFYSIAVANGHQQIDSGTKMIHLGKNTSSRIVSKGISAGFSNNTYRGQVTAHRKAHNARNFTQCDSLLIGNDCGAHTVPYIEAKNATAQFEHEATTSKISDDQLFYVMQRGIPEEEAIALIVNGFVKEVIQKLPMEFAVEAQKLIGISLEGSVG</sequence>
<evidence type="ECO:0000259" key="2">
    <source>
        <dbReference type="Pfam" id="PF01458"/>
    </source>
</evidence>
<dbReference type="InterPro" id="IPR010231">
    <property type="entry name" value="SUF_FeS_clus_asmbl_SufB"/>
</dbReference>
<dbReference type="NCBIfam" id="NF008773">
    <property type="entry name" value="PRK11814.1"/>
    <property type="match status" value="1"/>
</dbReference>
<dbReference type="InterPro" id="IPR045595">
    <property type="entry name" value="SufBD_N"/>
</dbReference>
<dbReference type="InterPro" id="IPR055346">
    <property type="entry name" value="Fe-S_cluster_assembly_SufBD"/>
</dbReference>
<evidence type="ECO:0000313" key="5">
    <source>
        <dbReference type="Proteomes" id="UP000000421"/>
    </source>
</evidence>
<dbReference type="RefSeq" id="WP_011180757.1">
    <property type="nucleotide sequence ID" value="NC_005956.1"/>
</dbReference>
<comment type="similarity">
    <text evidence="1">Belongs to the iron-sulfur cluster assembly SufBD family.</text>
</comment>
<proteinExistence type="inferred from homology"/>
<dbReference type="PANTHER" id="PTHR30508">
    <property type="entry name" value="FES CLUSTER ASSEMBLY PROTEIN SUF"/>
    <property type="match status" value="1"/>
</dbReference>
<keyword evidence="5" id="KW-1185">Reference proteome</keyword>
<dbReference type="Pfam" id="PF19295">
    <property type="entry name" value="SufBD_N"/>
    <property type="match status" value="1"/>
</dbReference>
<dbReference type="Proteomes" id="UP000000421">
    <property type="component" value="Chromosome"/>
</dbReference>
<name>A0A0H3LWS0_BARHE</name>
<dbReference type="eggNOG" id="COG0719">
    <property type="taxonomic scope" value="Bacteria"/>
</dbReference>
<evidence type="ECO:0000313" key="4">
    <source>
        <dbReference type="EMBL" id="CAF27662.1"/>
    </source>
</evidence>
<dbReference type="InterPro" id="IPR037284">
    <property type="entry name" value="SUF_FeS_clus_asmbl_SufBD_sf"/>
</dbReference>
<evidence type="ECO:0000259" key="3">
    <source>
        <dbReference type="Pfam" id="PF19295"/>
    </source>
</evidence>
<dbReference type="NCBIfam" id="TIGR01980">
    <property type="entry name" value="sufB"/>
    <property type="match status" value="1"/>
</dbReference>
<dbReference type="GO" id="GO:0016226">
    <property type="term" value="P:iron-sulfur cluster assembly"/>
    <property type="evidence" value="ECO:0007669"/>
    <property type="project" value="InterPro"/>
</dbReference>
<organism evidence="4 5">
    <name type="scientific">Bartonella henselae (strain ATCC 49882 / DSM 28221 / CCUG 30454 / Houston 1)</name>
    <name type="common">Rochalimaea henselae</name>
    <dbReference type="NCBI Taxonomy" id="283166"/>
    <lineage>
        <taxon>Bacteria</taxon>
        <taxon>Pseudomonadati</taxon>
        <taxon>Pseudomonadota</taxon>
        <taxon>Alphaproteobacteria</taxon>
        <taxon>Hyphomicrobiales</taxon>
        <taxon>Bartonellaceae</taxon>
        <taxon>Bartonella</taxon>
    </lineage>
</organism>
<dbReference type="GeneID" id="92985474"/>
<dbReference type="InterPro" id="IPR000825">
    <property type="entry name" value="SUF_FeS_clus_asmbl_SufBD_core"/>
</dbReference>
<accession>A0A0K8J088</accession>
<dbReference type="EnsemblBacteria" id="CAF27662">
    <property type="protein sequence ID" value="CAF27662"/>
    <property type="gene ID" value="BH08640"/>
</dbReference>
<dbReference type="AlphaFoldDB" id="A0A0H3LWS0"/>